<evidence type="ECO:0000256" key="2">
    <source>
        <dbReference type="SAM" id="MobiDB-lite"/>
    </source>
</evidence>
<comment type="caution">
    <text evidence="3">The sequence shown here is derived from an EMBL/GenBank/DDBJ whole genome shotgun (WGS) entry which is preliminary data.</text>
</comment>
<feature type="compositionally biased region" description="Basic and acidic residues" evidence="2">
    <location>
        <begin position="31"/>
        <end position="52"/>
    </location>
</feature>
<evidence type="ECO:0000313" key="3">
    <source>
        <dbReference type="EMBL" id="NGX99598.1"/>
    </source>
</evidence>
<feature type="compositionally biased region" description="Basic and acidic residues" evidence="2">
    <location>
        <begin position="61"/>
        <end position="74"/>
    </location>
</feature>
<reference evidence="3" key="1">
    <citation type="submission" date="2020-02" db="EMBL/GenBank/DDBJ databases">
        <title>Draft genome sequence of Candidatus Afipia apatlaquensis IBT-C3, a potential strain for decolorization of textile dyes.</title>
        <authorList>
            <person name="Sanchez-Reyes A."/>
            <person name="Breton-Deval L."/>
            <person name="Mangelson H."/>
            <person name="Sanchez-Flores A."/>
        </authorList>
    </citation>
    <scope>NUCLEOTIDE SEQUENCE [LARGE SCALE GENOMIC DNA]</scope>
    <source>
        <strain evidence="3">IBT-C3</strain>
    </source>
</reference>
<evidence type="ECO:0000313" key="4">
    <source>
        <dbReference type="Proteomes" id="UP000480266"/>
    </source>
</evidence>
<evidence type="ECO:0000256" key="1">
    <source>
        <dbReference type="ARBA" id="ARBA00005701"/>
    </source>
</evidence>
<dbReference type="InterPro" id="IPR012875">
    <property type="entry name" value="SDHF4"/>
</dbReference>
<dbReference type="EMBL" id="JAAMRR010001629">
    <property type="protein sequence ID" value="NGX99598.1"/>
    <property type="molecule type" value="Genomic_DNA"/>
</dbReference>
<protein>
    <submittedName>
        <fullName evidence="3">DUF1674 domain-containing protein</fullName>
    </submittedName>
</protein>
<accession>A0A7C9RLA4</accession>
<gene>
    <name evidence="3" type="ORF">G4V63_31755</name>
</gene>
<dbReference type="Proteomes" id="UP000480266">
    <property type="component" value="Unassembled WGS sequence"/>
</dbReference>
<dbReference type="PANTHER" id="PTHR28524:SF3">
    <property type="entry name" value="SUCCINATE DEHYDROGENASE ASSEMBLY FACTOR 4, MITOCHONDRIAL"/>
    <property type="match status" value="1"/>
</dbReference>
<name>A0A7C9RLA4_9BRAD</name>
<dbReference type="PANTHER" id="PTHR28524">
    <property type="entry name" value="SUCCINATE DEHYDROGENASE ASSEMBLY FACTOR 4, MITOCHONDRIAL"/>
    <property type="match status" value="1"/>
</dbReference>
<proteinExistence type="inferred from homology"/>
<sequence>MTHDQTRSEPVVGDTVALRKPLSPQAQRALAEAEERRTKAVQDNSSRAKEVQGPKGLEPTRYGDWEHKGLCSDF</sequence>
<organism evidence="3 4">
    <name type="scientific">Candidatus Afipia apatlaquensis</name>
    <dbReference type="NCBI Taxonomy" id="2712852"/>
    <lineage>
        <taxon>Bacteria</taxon>
        <taxon>Pseudomonadati</taxon>
        <taxon>Pseudomonadota</taxon>
        <taxon>Alphaproteobacteria</taxon>
        <taxon>Hyphomicrobiales</taxon>
        <taxon>Nitrobacteraceae</taxon>
        <taxon>Afipia</taxon>
    </lineage>
</organism>
<comment type="similarity">
    <text evidence="1">Belongs to the SDHAF4 family.</text>
</comment>
<keyword evidence="4" id="KW-1185">Reference proteome</keyword>
<dbReference type="Pfam" id="PF07896">
    <property type="entry name" value="DUF1674"/>
    <property type="match status" value="1"/>
</dbReference>
<dbReference type="AlphaFoldDB" id="A0A7C9RLA4"/>
<feature type="region of interest" description="Disordered" evidence="2">
    <location>
        <begin position="1"/>
        <end position="74"/>
    </location>
</feature>